<gene>
    <name evidence="1" type="ORF">ABT39_MTgene5405</name>
</gene>
<comment type="caution">
    <text evidence="1">The sequence shown here is derived from an EMBL/GenBank/DDBJ whole genome shotgun (WGS) entry which is preliminary data.</text>
</comment>
<evidence type="ECO:0000313" key="1">
    <source>
        <dbReference type="EMBL" id="KUM48405.1"/>
    </source>
</evidence>
<dbReference type="EMBL" id="LKAM01000006">
    <property type="protein sequence ID" value="KUM48405.1"/>
    <property type="molecule type" value="Genomic_DNA"/>
</dbReference>
<dbReference type="AlphaFoldDB" id="A0A101M018"/>
<accession>A0A101M018</accession>
<keyword evidence="1" id="KW-0496">Mitochondrion</keyword>
<protein>
    <submittedName>
        <fullName evidence="1">Uncharacterized protein</fullName>
    </submittedName>
</protein>
<sequence length="74" mass="8276">MFDLFLRMELRCGRAIIPPKCLPMPCRRSRIHLFRVIPGPTAFDSSGLILFYPSYSITIGPPASPSDAHLSELT</sequence>
<name>A0A101M018_PICGL</name>
<organism evidence="1">
    <name type="scientific">Picea glauca</name>
    <name type="common">White spruce</name>
    <name type="synonym">Pinus glauca</name>
    <dbReference type="NCBI Taxonomy" id="3330"/>
    <lineage>
        <taxon>Eukaryota</taxon>
        <taxon>Viridiplantae</taxon>
        <taxon>Streptophyta</taxon>
        <taxon>Embryophyta</taxon>
        <taxon>Tracheophyta</taxon>
        <taxon>Spermatophyta</taxon>
        <taxon>Pinopsida</taxon>
        <taxon>Pinidae</taxon>
        <taxon>Conifers I</taxon>
        <taxon>Pinales</taxon>
        <taxon>Pinaceae</taxon>
        <taxon>Picea</taxon>
    </lineage>
</organism>
<reference evidence="1" key="1">
    <citation type="journal article" date="2015" name="Genome Biol. Evol.">
        <title>Organellar Genomes of White Spruce (Picea glauca): Assembly and Annotation.</title>
        <authorList>
            <person name="Jackman S.D."/>
            <person name="Warren R.L."/>
            <person name="Gibb E.A."/>
            <person name="Vandervalk B.P."/>
            <person name="Mohamadi H."/>
            <person name="Chu J."/>
            <person name="Raymond A."/>
            <person name="Pleasance S."/>
            <person name="Coope R."/>
            <person name="Wildung M.R."/>
            <person name="Ritland C.E."/>
            <person name="Bousquet J."/>
            <person name="Jones S.J."/>
            <person name="Bohlmann J."/>
            <person name="Birol I."/>
        </authorList>
    </citation>
    <scope>NUCLEOTIDE SEQUENCE [LARGE SCALE GENOMIC DNA]</scope>
    <source>
        <tissue evidence="1">Flushing bud</tissue>
    </source>
</reference>
<proteinExistence type="predicted"/>
<geneLocation type="mitochondrion" evidence="1"/>